<dbReference type="AlphaFoldDB" id="A0A0V1KM57"/>
<proteinExistence type="predicted"/>
<dbReference type="Proteomes" id="UP000054721">
    <property type="component" value="Unassembled WGS sequence"/>
</dbReference>
<dbReference type="Pfam" id="PF00078">
    <property type="entry name" value="RVT_1"/>
    <property type="match status" value="1"/>
</dbReference>
<evidence type="ECO:0000313" key="5">
    <source>
        <dbReference type="Proteomes" id="UP000054721"/>
    </source>
</evidence>
<accession>A0A0V1KM57</accession>
<comment type="caution">
    <text evidence="4">The sequence shown here is derived from an EMBL/GenBank/DDBJ whole genome shotgun (WGS) entry which is preliminary data.</text>
</comment>
<dbReference type="OrthoDB" id="5920023at2759"/>
<protein>
    <submittedName>
        <fullName evidence="4">Retrovirus-related Pol polyprotein from type-1 retrotransposable element</fullName>
    </submittedName>
</protein>
<reference evidence="4 5" key="1">
    <citation type="submission" date="2015-05" db="EMBL/GenBank/DDBJ databases">
        <title>Evolution of Trichinella species and genotypes.</title>
        <authorList>
            <person name="Korhonen P.K."/>
            <person name="Edoardo P."/>
            <person name="Giuseppe L.R."/>
            <person name="Gasser R.B."/>
        </authorList>
    </citation>
    <scope>NUCLEOTIDE SEQUENCE [LARGE SCALE GENOMIC DNA]</scope>
    <source>
        <strain evidence="4">ISS10</strain>
    </source>
</reference>
<evidence type="ECO:0000259" key="2">
    <source>
        <dbReference type="Pfam" id="PF00078"/>
    </source>
</evidence>
<organism evidence="4 5">
    <name type="scientific">Trichinella nativa</name>
    <dbReference type="NCBI Taxonomy" id="6335"/>
    <lineage>
        <taxon>Eukaryota</taxon>
        <taxon>Metazoa</taxon>
        <taxon>Ecdysozoa</taxon>
        <taxon>Nematoda</taxon>
        <taxon>Enoplea</taxon>
        <taxon>Dorylaimia</taxon>
        <taxon>Trichinellida</taxon>
        <taxon>Trichinellidae</taxon>
        <taxon>Trichinella</taxon>
    </lineage>
</organism>
<evidence type="ECO:0000256" key="1">
    <source>
        <dbReference type="SAM" id="MobiDB-lite"/>
    </source>
</evidence>
<dbReference type="InterPro" id="IPR000477">
    <property type="entry name" value="RT_dom"/>
</dbReference>
<evidence type="ECO:0000313" key="4">
    <source>
        <dbReference type="EMBL" id="KRZ48392.1"/>
    </source>
</evidence>
<dbReference type="EMBL" id="JYDW01000414">
    <property type="protein sequence ID" value="KRZ48392.1"/>
    <property type="molecule type" value="Genomic_DNA"/>
</dbReference>
<feature type="compositionally biased region" description="Polar residues" evidence="1">
    <location>
        <begin position="158"/>
        <end position="169"/>
    </location>
</feature>
<evidence type="ECO:0000313" key="3">
    <source>
        <dbReference type="EMBL" id="KRZ48319.1"/>
    </source>
</evidence>
<dbReference type="EMBL" id="JYDW01000427">
    <property type="protein sequence ID" value="KRZ48319.1"/>
    <property type="molecule type" value="Genomic_DNA"/>
</dbReference>
<name>A0A0V1KM57_9BILA</name>
<feature type="domain" description="Reverse transcriptase" evidence="2">
    <location>
        <begin position="272"/>
        <end position="349"/>
    </location>
</feature>
<gene>
    <name evidence="3" type="ORF">T02_5828</name>
    <name evidence="4" type="ORF">T02_8545</name>
</gene>
<feature type="region of interest" description="Disordered" evidence="1">
    <location>
        <begin position="129"/>
        <end position="175"/>
    </location>
</feature>
<sequence length="362" mass="40702">MKIYRLMVLLPAVLGKKECGSSKSRATRVGVETIGIGLLFECGTFETHFENRGRIMPSRNNISNALSPQLMDREQGKDLRTRLEEGLTSSNIEMEGLINFLINEVLNIKDKERDTYVDGVVNVFTEFLRKPNDHQPRPPPKKRTKEEEKKSRRFEAGTHSSNRSSSETPNILRPTLSRTSAFLPNRCRRVPSTTAIVSAPLASPHPQLRKYSVPYFGRRGYAAPQINVCKNVGRPRRSSGVTHSIMWPGAFNCFLLARYIPPQLKNCRTTLIPKTNNPRPDAEDYRPITIASCIYRQFSKIVTRQLENCISLHPRQKAFRSGTDGAFDNITTLTTIVCADLAKAFDTVNDSACLGLTLTHGH</sequence>
<keyword evidence="5" id="KW-1185">Reference proteome</keyword>
<feature type="compositionally biased region" description="Basic and acidic residues" evidence="1">
    <location>
        <begin position="144"/>
        <end position="156"/>
    </location>
</feature>